<feature type="region of interest" description="Disordered" evidence="1">
    <location>
        <begin position="239"/>
        <end position="260"/>
    </location>
</feature>
<reference evidence="3" key="1">
    <citation type="submission" date="2018-02" db="EMBL/GenBank/DDBJ databases">
        <authorList>
            <person name="Cohen D.B."/>
            <person name="Kent A.D."/>
        </authorList>
    </citation>
    <scope>NUCLEOTIDE SEQUENCE</scope>
</reference>
<proteinExistence type="predicted"/>
<dbReference type="SUPFAM" id="SSF56672">
    <property type="entry name" value="DNA/RNA polymerases"/>
    <property type="match status" value="1"/>
</dbReference>
<dbReference type="SUPFAM" id="SSF56219">
    <property type="entry name" value="DNase I-like"/>
    <property type="match status" value="1"/>
</dbReference>
<dbReference type="InterPro" id="IPR000477">
    <property type="entry name" value="RT_dom"/>
</dbReference>
<dbReference type="InterPro" id="IPR025558">
    <property type="entry name" value="DUF4283"/>
</dbReference>
<evidence type="ECO:0000259" key="2">
    <source>
        <dbReference type="PROSITE" id="PS50878"/>
    </source>
</evidence>
<dbReference type="InterPro" id="IPR036691">
    <property type="entry name" value="Endo/exonu/phosph_ase_sf"/>
</dbReference>
<dbReference type="PROSITE" id="PS50878">
    <property type="entry name" value="RT_POL"/>
    <property type="match status" value="1"/>
</dbReference>
<feature type="compositionally biased region" description="Basic and acidic residues" evidence="1">
    <location>
        <begin position="416"/>
        <end position="429"/>
    </location>
</feature>
<sequence>MDDISGLWDSFTLNDKEEVPFDFESVVRTFRPLWRTVQGFTAQDLGNNMMVFIFEDDSNLERVLQSEPWMYDKHLVSFQRVEADTSIAEMECRWVLFWIQIHNLPVQRMNHDTAMALGRTLGVVEKVVESEEGKGREGCMRVRVKLDISKPLCRGRKAWLMEGKETWISFRYERLPNLCYWCGLLTHGERDCEKWLRSKGPLRREEQQYGPWMRASVEKPIRRVEVKVASRSDIPRWGKTQIHDEKSGGVESPHDGNGAPTVVKPFMDFSQFKETLPKTTGADILAENLGQQIPRGVPKVRLESFMEKSYDKDGRNRILEDITGGSGKSNMGITRKVKDTCEAQYTLAGKENVPDYTCDTSALHEASDIHEASYSHELSDLHEASVQVGTRGSWRRFPLDKTLSRQVGKLSPLSGGKREGELSLGESKHMNGSKKVKGDVDNNVTIPDGVLVLHQLVKSQGPTVLFLMETKLDVREMELLRVKLRFKYCFAVPSLRRSGGLAVLWNDPAQITIRNFTQNHIDSHIQLLGGICWRFTGFYGHLEGHRKRESWELLEKLYSLDNLPWLCMGDFNEILSMEERSREVLGSTRRMQDFGEAVNRCGLIDLGSRGAPFTWENRREGAALIQKRLDRVMANTAWMDCYNLCSVSHMVCSHLDHVPLLLTLDTSLHRSQPKRRPRIFEEKWSFHPACEEIIQAVWNEGEGLGSPMFNLCEKIIKCREALHRWYKDISGEFHNKIKAHMASLTSLVSTNQTGQNNATIALVKAKINKLLLSEELHWRQRSRMTWLAAGDSNTKFFHSQAHQRRRNNCIAGLLNDDNEWCSDEAKVEDIVVSYFENIFHTSNPADLEDALSAVNSIVTPEANHRLLHPFTADEVRVALFQMHPSKAPGPDDSQNAFVPGRLITDNVAVAFEFIHKMKAKRKGKKGEMAVKLDMSKAYDRVEWAFVESIMRKMGFSERWIALLMECICTVKYSVLIDGVPKGFISPTRGIRQGDPLSPYVFLLCAEGLSAMLRQASALGHLKGLQLCRGGPWVSHLFFADDSLLFGQATIAECNKILDILNLYERSSGQKINKEKTAIHFSTNTAQETRLAIQAFWGSHGVNNFDKYLGLPAMIGRSKKSIFNGLKERIIQRLQGWKERFLSKAGREILIKAVAQAIPTYAMNCFRLPKSWCDEVNGLIARYWWGQQKNERKLHWIKWEKLCTAKVDGGLGFRNLFSFNSALLAKQCWRILQNPQSLFFRVFKARYFPSCSFMDAQLGSNPSFLWRSLLSGRDTLTKGLDWHHQTGHPSRPLWKATKTRIFTVKSAYEMLEAEKQRSKTGECSYMAKLSMVMEKKLEASGPREEESTHHALWQCPMARNTWALVHGRMQKLPNQGGDFSMFMLWIYQQFTKEEVEDWAVTAWSIWNARNSFVQKERQLSPMVIRAEAVSLRRDFLQAKSSIQY</sequence>
<dbReference type="PANTHER" id="PTHR33116:SF86">
    <property type="entry name" value="REVERSE TRANSCRIPTASE DOMAIN-CONTAINING PROTEIN"/>
    <property type="match status" value="1"/>
</dbReference>
<dbReference type="Pfam" id="PF14392">
    <property type="entry name" value="zf-CCHC_4"/>
    <property type="match status" value="1"/>
</dbReference>
<feature type="domain" description="Reverse transcriptase" evidence="2">
    <location>
        <begin position="861"/>
        <end position="1112"/>
    </location>
</feature>
<dbReference type="InterPro" id="IPR005135">
    <property type="entry name" value="Endo/exonuclease/phosphatase"/>
</dbReference>
<dbReference type="Pfam" id="PF00078">
    <property type="entry name" value="RVT_1"/>
    <property type="match status" value="1"/>
</dbReference>
<evidence type="ECO:0000256" key="1">
    <source>
        <dbReference type="SAM" id="MobiDB-lite"/>
    </source>
</evidence>
<dbReference type="InterPro" id="IPR043502">
    <property type="entry name" value="DNA/RNA_pol_sf"/>
</dbReference>
<dbReference type="EMBL" id="OIVN01000101">
    <property type="protein sequence ID" value="SPC74266.1"/>
    <property type="molecule type" value="Genomic_DNA"/>
</dbReference>
<evidence type="ECO:0000313" key="3">
    <source>
        <dbReference type="EMBL" id="SPC74266.1"/>
    </source>
</evidence>
<dbReference type="Pfam" id="PF03372">
    <property type="entry name" value="Exo_endo_phos"/>
    <property type="match status" value="1"/>
</dbReference>
<dbReference type="CDD" id="cd01650">
    <property type="entry name" value="RT_nLTR_like"/>
    <property type="match status" value="1"/>
</dbReference>
<dbReference type="PANTHER" id="PTHR33116">
    <property type="entry name" value="REVERSE TRANSCRIPTASE ZINC-BINDING DOMAIN-CONTAINING PROTEIN-RELATED-RELATED"/>
    <property type="match status" value="1"/>
</dbReference>
<dbReference type="Pfam" id="PF14111">
    <property type="entry name" value="DUF4283"/>
    <property type="match status" value="1"/>
</dbReference>
<gene>
    <name evidence="3" type="ORF">FSB_LOCUS2148</name>
</gene>
<dbReference type="GO" id="GO:0003824">
    <property type="term" value="F:catalytic activity"/>
    <property type="evidence" value="ECO:0007669"/>
    <property type="project" value="InterPro"/>
</dbReference>
<name>A0A2N9E5Q8_FAGSY</name>
<accession>A0A2N9E5Q8</accession>
<dbReference type="Gene3D" id="3.60.10.10">
    <property type="entry name" value="Endonuclease/exonuclease/phosphatase"/>
    <property type="match status" value="1"/>
</dbReference>
<feature type="compositionally biased region" description="Basic and acidic residues" evidence="1">
    <location>
        <begin position="239"/>
        <end position="254"/>
    </location>
</feature>
<dbReference type="InterPro" id="IPR025836">
    <property type="entry name" value="Zn_knuckle_CX2CX4HX4C"/>
</dbReference>
<feature type="region of interest" description="Disordered" evidence="1">
    <location>
        <begin position="408"/>
        <end position="439"/>
    </location>
</feature>
<organism evidence="3">
    <name type="scientific">Fagus sylvatica</name>
    <name type="common">Beechnut</name>
    <dbReference type="NCBI Taxonomy" id="28930"/>
    <lineage>
        <taxon>Eukaryota</taxon>
        <taxon>Viridiplantae</taxon>
        <taxon>Streptophyta</taxon>
        <taxon>Embryophyta</taxon>
        <taxon>Tracheophyta</taxon>
        <taxon>Spermatophyta</taxon>
        <taxon>Magnoliopsida</taxon>
        <taxon>eudicotyledons</taxon>
        <taxon>Gunneridae</taxon>
        <taxon>Pentapetalae</taxon>
        <taxon>rosids</taxon>
        <taxon>fabids</taxon>
        <taxon>Fagales</taxon>
        <taxon>Fagaceae</taxon>
        <taxon>Fagus</taxon>
    </lineage>
</organism>
<protein>
    <recommendedName>
        <fullName evidence="2">Reverse transcriptase domain-containing protein</fullName>
    </recommendedName>
</protein>